<dbReference type="PANTHER" id="PTHR23274">
    <property type="entry name" value="DNA HELICASE-RELATED"/>
    <property type="match status" value="1"/>
</dbReference>
<reference evidence="2 3" key="1">
    <citation type="submission" date="2019-02" db="EMBL/GenBank/DDBJ databases">
        <title>Genome sequencing of the rare red list fungi Bondarzewia mesenterica.</title>
        <authorList>
            <person name="Buettner E."/>
            <person name="Kellner H."/>
        </authorList>
    </citation>
    <scope>NUCLEOTIDE SEQUENCE [LARGE SCALE GENOMIC DNA]</scope>
    <source>
        <strain evidence="2 3">DSM 108281</strain>
    </source>
</reference>
<organism evidence="2 3">
    <name type="scientific">Bondarzewia mesenterica</name>
    <dbReference type="NCBI Taxonomy" id="1095465"/>
    <lineage>
        <taxon>Eukaryota</taxon>
        <taxon>Fungi</taxon>
        <taxon>Dikarya</taxon>
        <taxon>Basidiomycota</taxon>
        <taxon>Agaricomycotina</taxon>
        <taxon>Agaricomycetes</taxon>
        <taxon>Russulales</taxon>
        <taxon>Bondarzewiaceae</taxon>
        <taxon>Bondarzewia</taxon>
    </lineage>
</organism>
<sequence length="196" mass="22390">MTLRSCGMTVVVLPFSSLRIEFYMWGLTFVRPVSHLWTAVTVRRLRFPAHPGDELLYYSSDALEESDTADVPELLPDYFSQLKQAGVPDHELTLKTGSICTIVRNLSVDRGLVHNARVDVVGLRHHSIDIRVLGRSETHSLPRIMFTFHPPYSSWIVNRRQFPLRIVYITTFNSSLGQTLDRIVVDIRSPVFTHGQ</sequence>
<keyword evidence="3" id="KW-1185">Reference proteome</keyword>
<feature type="domain" description="DNA helicase Pif1-like 2B" evidence="1">
    <location>
        <begin position="78"/>
        <end position="123"/>
    </location>
</feature>
<dbReference type="EMBL" id="SGPL01000245">
    <property type="protein sequence ID" value="THH14848.1"/>
    <property type="molecule type" value="Genomic_DNA"/>
</dbReference>
<dbReference type="PANTHER" id="PTHR23274:SF51">
    <property type="entry name" value="OS03G0423850 PROTEIN"/>
    <property type="match status" value="1"/>
</dbReference>
<dbReference type="SUPFAM" id="SSF52540">
    <property type="entry name" value="P-loop containing nucleoside triphosphate hydrolases"/>
    <property type="match status" value="1"/>
</dbReference>
<comment type="caution">
    <text evidence="2">The sequence shown here is derived from an EMBL/GenBank/DDBJ whole genome shotgun (WGS) entry which is preliminary data.</text>
</comment>
<dbReference type="AlphaFoldDB" id="A0A4S4LT29"/>
<dbReference type="InterPro" id="IPR049163">
    <property type="entry name" value="Pif1-like_2B_dom"/>
</dbReference>
<dbReference type="InterPro" id="IPR027417">
    <property type="entry name" value="P-loop_NTPase"/>
</dbReference>
<dbReference type="OrthoDB" id="3353471at2759"/>
<evidence type="ECO:0000313" key="2">
    <source>
        <dbReference type="EMBL" id="THH14848.1"/>
    </source>
</evidence>
<protein>
    <recommendedName>
        <fullName evidence="1">DNA helicase Pif1-like 2B domain-containing protein</fullName>
    </recommendedName>
</protein>
<dbReference type="GO" id="GO:0005657">
    <property type="term" value="C:replication fork"/>
    <property type="evidence" value="ECO:0007669"/>
    <property type="project" value="TreeGrafter"/>
</dbReference>
<dbReference type="Pfam" id="PF21530">
    <property type="entry name" value="Pif1_2B_dom"/>
    <property type="match status" value="1"/>
</dbReference>
<gene>
    <name evidence="2" type="ORF">EW146_g5532</name>
</gene>
<dbReference type="Proteomes" id="UP000310158">
    <property type="component" value="Unassembled WGS sequence"/>
</dbReference>
<evidence type="ECO:0000259" key="1">
    <source>
        <dbReference type="Pfam" id="PF21530"/>
    </source>
</evidence>
<evidence type="ECO:0000313" key="3">
    <source>
        <dbReference type="Proteomes" id="UP000310158"/>
    </source>
</evidence>
<name>A0A4S4LT29_9AGAM</name>
<dbReference type="GO" id="GO:0006260">
    <property type="term" value="P:DNA replication"/>
    <property type="evidence" value="ECO:0007669"/>
    <property type="project" value="TreeGrafter"/>
</dbReference>
<accession>A0A4S4LT29</accession>
<proteinExistence type="predicted"/>